<accession>S9QC33</accession>
<dbReference type="AlphaFoldDB" id="S9QC33"/>
<sequence>MYYGELGSIVRQGARDFKGGLRIVVFIENYGNKNMLIHGAISKLLPLIWLSSVT</sequence>
<dbReference type="EMBL" id="AONI01000015">
    <property type="protein sequence ID" value="EPX77133.1"/>
    <property type="molecule type" value="Genomic_DNA"/>
</dbReference>
<keyword evidence="2" id="KW-1185">Reference proteome</keyword>
<dbReference type="Proteomes" id="UP000015351">
    <property type="component" value="Unassembled WGS sequence"/>
</dbReference>
<protein>
    <submittedName>
        <fullName evidence="1">Uncharacterized protein</fullName>
    </submittedName>
</protein>
<comment type="caution">
    <text evidence="1">The sequence shown here is derived from an EMBL/GenBank/DDBJ whole genome shotgun (WGS) entry which is preliminary data.</text>
</comment>
<name>S9QC33_9RHOB</name>
<gene>
    <name evidence="1" type="ORF">thalar_02854</name>
</gene>
<proteinExistence type="predicted"/>
<dbReference type="HOGENOM" id="CLU_3045029_0_0_5"/>
<reference evidence="2" key="1">
    <citation type="journal article" date="2013" name="Stand. Genomic Sci.">
        <title>Genome sequence of the Litoreibacter arenae type strain (DSM 19593(T)), a member of the Roseobacter clade isolated from sea sand.</title>
        <authorList>
            <person name="Riedel T."/>
            <person name="Fiebig A."/>
            <person name="Petersen J."/>
            <person name="Gronow S."/>
            <person name="Kyrpides N.C."/>
            <person name="Goker M."/>
            <person name="Klenk H.P."/>
        </authorList>
    </citation>
    <scope>NUCLEOTIDE SEQUENCE [LARGE SCALE GENOMIC DNA]</scope>
    <source>
        <strain evidence="2">DSM 19593</strain>
    </source>
</reference>
<evidence type="ECO:0000313" key="2">
    <source>
        <dbReference type="Proteomes" id="UP000015351"/>
    </source>
</evidence>
<evidence type="ECO:0000313" key="1">
    <source>
        <dbReference type="EMBL" id="EPX77133.1"/>
    </source>
</evidence>
<organism evidence="1 2">
    <name type="scientific">Litoreibacter arenae DSM 19593</name>
    <dbReference type="NCBI Taxonomy" id="1123360"/>
    <lineage>
        <taxon>Bacteria</taxon>
        <taxon>Pseudomonadati</taxon>
        <taxon>Pseudomonadota</taxon>
        <taxon>Alphaproteobacteria</taxon>
        <taxon>Rhodobacterales</taxon>
        <taxon>Roseobacteraceae</taxon>
        <taxon>Litoreibacter</taxon>
    </lineage>
</organism>